<organism evidence="1">
    <name type="scientific">uncultured Desulfobacterium sp</name>
    <dbReference type="NCBI Taxonomy" id="201089"/>
    <lineage>
        <taxon>Bacteria</taxon>
        <taxon>Pseudomonadati</taxon>
        <taxon>Thermodesulfobacteriota</taxon>
        <taxon>Desulfobacteria</taxon>
        <taxon>Desulfobacterales</taxon>
        <taxon>Desulfobacteriaceae</taxon>
        <taxon>Desulfobacterium</taxon>
        <taxon>environmental samples</taxon>
    </lineage>
</organism>
<dbReference type="AlphaFoldDB" id="A0A445MXV6"/>
<dbReference type="EMBL" id="OJIN01000135">
    <property type="protein sequence ID" value="SPD74249.1"/>
    <property type="molecule type" value="Genomic_DNA"/>
</dbReference>
<accession>A0A445MXV6</accession>
<protein>
    <submittedName>
        <fullName evidence="1">Uncharacterized protein</fullName>
    </submittedName>
</protein>
<evidence type="ECO:0000313" key="1">
    <source>
        <dbReference type="EMBL" id="SPD74249.1"/>
    </source>
</evidence>
<gene>
    <name evidence="1" type="ORF">PITCH_A220016</name>
</gene>
<name>A0A445MXV6_9BACT</name>
<sequence>MPEITCLVILRVRDVRNTRSRAGLYRFLIRETIDVGRVKAQIIDHRLHYGHFITTKRRWK</sequence>
<proteinExistence type="predicted"/>
<reference evidence="1" key="1">
    <citation type="submission" date="2018-01" db="EMBL/GenBank/DDBJ databases">
        <authorList>
            <person name="Regsiter A."/>
            <person name="William W."/>
        </authorList>
    </citation>
    <scope>NUCLEOTIDE SEQUENCE</scope>
    <source>
        <strain evidence="1">TRIP AH-1</strain>
    </source>
</reference>